<name>A0ABR0EUQ1_ZASCE</name>
<evidence type="ECO:0000256" key="1">
    <source>
        <dbReference type="SAM" id="Coils"/>
    </source>
</evidence>
<organism evidence="4 5">
    <name type="scientific">Zasmidium cellare</name>
    <name type="common">Wine cellar mold</name>
    <name type="synonym">Racodium cellare</name>
    <dbReference type="NCBI Taxonomy" id="395010"/>
    <lineage>
        <taxon>Eukaryota</taxon>
        <taxon>Fungi</taxon>
        <taxon>Dikarya</taxon>
        <taxon>Ascomycota</taxon>
        <taxon>Pezizomycotina</taxon>
        <taxon>Dothideomycetes</taxon>
        <taxon>Dothideomycetidae</taxon>
        <taxon>Mycosphaerellales</taxon>
        <taxon>Mycosphaerellaceae</taxon>
        <taxon>Zasmidium</taxon>
    </lineage>
</organism>
<feature type="compositionally biased region" description="Acidic residues" evidence="2">
    <location>
        <begin position="292"/>
        <end position="302"/>
    </location>
</feature>
<feature type="coiled-coil region" evidence="1">
    <location>
        <begin position="139"/>
        <end position="187"/>
    </location>
</feature>
<feature type="compositionally biased region" description="Polar residues" evidence="2">
    <location>
        <begin position="334"/>
        <end position="347"/>
    </location>
</feature>
<evidence type="ECO:0000256" key="2">
    <source>
        <dbReference type="SAM" id="MobiDB-lite"/>
    </source>
</evidence>
<dbReference type="PANTHER" id="PTHR42067">
    <property type="entry name" value="YALI0C15378P"/>
    <property type="match status" value="1"/>
</dbReference>
<protein>
    <recommendedName>
        <fullName evidence="3">XRCC4 coiled-coil domain-containing protein</fullName>
    </recommendedName>
</protein>
<keyword evidence="5" id="KW-1185">Reference proteome</keyword>
<dbReference type="PANTHER" id="PTHR42067:SF1">
    <property type="entry name" value="MITOTIC APPARATUS PROTEIN P62"/>
    <property type="match status" value="1"/>
</dbReference>
<dbReference type="InterPro" id="IPR014751">
    <property type="entry name" value="XRCC4-like_C"/>
</dbReference>
<feature type="compositionally biased region" description="Acidic residues" evidence="2">
    <location>
        <begin position="356"/>
        <end position="368"/>
    </location>
</feature>
<keyword evidence="1" id="KW-0175">Coiled coil</keyword>
<proteinExistence type="predicted"/>
<gene>
    <name evidence="4" type="ORF">PRZ48_003314</name>
</gene>
<dbReference type="InterPro" id="IPR053962">
    <property type="entry name" value="XRCC4_CC"/>
</dbReference>
<evidence type="ECO:0000313" key="4">
    <source>
        <dbReference type="EMBL" id="KAK4505351.1"/>
    </source>
</evidence>
<dbReference type="Proteomes" id="UP001305779">
    <property type="component" value="Unassembled WGS sequence"/>
</dbReference>
<reference evidence="4 5" key="1">
    <citation type="journal article" date="2023" name="G3 (Bethesda)">
        <title>A chromosome-level genome assembly of Zasmidium syzygii isolated from banana leaves.</title>
        <authorList>
            <person name="van Westerhoven A.C."/>
            <person name="Mehrabi R."/>
            <person name="Talebi R."/>
            <person name="Steentjes M.B.F."/>
            <person name="Corcolon B."/>
            <person name="Chong P.A."/>
            <person name="Kema G.H.J."/>
            <person name="Seidl M.F."/>
        </authorList>
    </citation>
    <scope>NUCLEOTIDE SEQUENCE [LARGE SCALE GENOMIC DNA]</scope>
    <source>
        <strain evidence="4 5">P124</strain>
    </source>
</reference>
<dbReference type="SUPFAM" id="SSF58022">
    <property type="entry name" value="XRCC4, C-terminal oligomerization domain"/>
    <property type="match status" value="1"/>
</dbReference>
<feature type="domain" description="XRCC4 coiled-coil" evidence="3">
    <location>
        <begin position="146"/>
        <end position="205"/>
    </location>
</feature>
<sequence>MAATQHILRLKRTDAKSAHMLVNVSRKDPNTLDLKIIATDQERIFHGSVKESGAKALQASNFTGDLEQWKTILSFALLQSSPDGPRPDFLQGVETVSSISGTTATITLRKNIDGITQRLGTIKLNHDNEKEELQIFEWVDNAVASADDLRSQLETLQESAASQQEQLSKLTKDLDALVKAKKEHEDEMLSKFAALLNTKKLKIRDQQRLLNGAQIDASAAEEVSKARGSSGKAPRRAGASRAGKRKANGSREPVEELDDDENNEDEDEDDAQTVGTENGDEGSERIRQQTPETDEATEDESHEDAIPVPPKKAVNSSQNHGGKAVETMEVDEVGSSSLPQRSKGGQPTPQPPPANTEDDDDDETDDEL</sequence>
<feature type="compositionally biased region" description="Low complexity" evidence="2">
    <location>
        <begin position="226"/>
        <end position="241"/>
    </location>
</feature>
<evidence type="ECO:0000313" key="5">
    <source>
        <dbReference type="Proteomes" id="UP001305779"/>
    </source>
</evidence>
<comment type="caution">
    <text evidence="4">The sequence shown here is derived from an EMBL/GenBank/DDBJ whole genome shotgun (WGS) entry which is preliminary data.</text>
</comment>
<accession>A0ABR0EUQ1</accession>
<dbReference type="Pfam" id="PF21924">
    <property type="entry name" value="XRCC4_CC"/>
    <property type="match status" value="1"/>
</dbReference>
<dbReference type="Gene3D" id="1.20.5.370">
    <property type="match status" value="1"/>
</dbReference>
<dbReference type="EMBL" id="JAXOVC010000002">
    <property type="protein sequence ID" value="KAK4505351.1"/>
    <property type="molecule type" value="Genomic_DNA"/>
</dbReference>
<feature type="compositionally biased region" description="Acidic residues" evidence="2">
    <location>
        <begin position="255"/>
        <end position="271"/>
    </location>
</feature>
<feature type="region of interest" description="Disordered" evidence="2">
    <location>
        <begin position="217"/>
        <end position="368"/>
    </location>
</feature>
<evidence type="ECO:0000259" key="3">
    <source>
        <dbReference type="Pfam" id="PF21924"/>
    </source>
</evidence>